<evidence type="ECO:0000313" key="6">
    <source>
        <dbReference type="Proteomes" id="UP000291343"/>
    </source>
</evidence>
<reference evidence="5 6" key="1">
    <citation type="journal article" date="2017" name="Gigascience">
        <title>Genome sequence of the small brown planthopper, Laodelphax striatellus.</title>
        <authorList>
            <person name="Zhu J."/>
            <person name="Jiang F."/>
            <person name="Wang X."/>
            <person name="Yang P."/>
            <person name="Bao Y."/>
            <person name="Zhao W."/>
            <person name="Wang W."/>
            <person name="Lu H."/>
            <person name="Wang Q."/>
            <person name="Cui N."/>
            <person name="Li J."/>
            <person name="Chen X."/>
            <person name="Luo L."/>
            <person name="Yu J."/>
            <person name="Kang L."/>
            <person name="Cui F."/>
        </authorList>
    </citation>
    <scope>NUCLEOTIDE SEQUENCE [LARGE SCALE GENOMIC DNA]</scope>
    <source>
        <strain evidence="5">Lst14</strain>
    </source>
</reference>
<dbReference type="EMBL" id="QKKF02023298">
    <property type="protein sequence ID" value="RZF37778.1"/>
    <property type="molecule type" value="Genomic_DNA"/>
</dbReference>
<dbReference type="Proteomes" id="UP000291343">
    <property type="component" value="Unassembled WGS sequence"/>
</dbReference>
<dbReference type="InParanoid" id="A0A482WWC4"/>
<dbReference type="Gene3D" id="2.10.60.10">
    <property type="entry name" value="CD59"/>
    <property type="match status" value="1"/>
</dbReference>
<protein>
    <recommendedName>
        <fullName evidence="4">Snake toxin/toxin-like domain-containing protein</fullName>
    </recommendedName>
</protein>
<gene>
    <name evidence="5" type="ORF">LSTR_LSTR007140</name>
</gene>
<sequence>MNVSFLTKAEMLFLNLVLASTLLSVANCLECYVCDKQDDNSGKCKTTIQTCEQEHEMCLTEIVWGTIPFWSQGSQKQYFVSKECATKQQCEKTKNRFMTTCSHIWYEDWKCADCCAGDRCNYYAIMGGATARSNIYVLGIGLLLIVGGWRLL</sequence>
<name>A0A482WWC4_LAOST</name>
<evidence type="ECO:0000256" key="1">
    <source>
        <dbReference type="ARBA" id="ARBA00022729"/>
    </source>
</evidence>
<dbReference type="AlphaFoldDB" id="A0A482WWC4"/>
<dbReference type="PANTHER" id="PTHR10036">
    <property type="entry name" value="CD59 GLYCOPROTEIN"/>
    <property type="match status" value="1"/>
</dbReference>
<evidence type="ECO:0000259" key="4">
    <source>
        <dbReference type="Pfam" id="PF00087"/>
    </source>
</evidence>
<proteinExistence type="predicted"/>
<feature type="chain" id="PRO_5019847024" description="Snake toxin/toxin-like domain-containing protein" evidence="3">
    <location>
        <begin position="29"/>
        <end position="152"/>
    </location>
</feature>
<dbReference type="OrthoDB" id="6278121at2759"/>
<feature type="signal peptide" evidence="3">
    <location>
        <begin position="1"/>
        <end position="28"/>
    </location>
</feature>
<dbReference type="Pfam" id="PF00087">
    <property type="entry name" value="Toxin_TOLIP"/>
    <property type="match status" value="1"/>
</dbReference>
<keyword evidence="1 3" id="KW-0732">Signal</keyword>
<keyword evidence="6" id="KW-1185">Reference proteome</keyword>
<evidence type="ECO:0000256" key="3">
    <source>
        <dbReference type="SAM" id="SignalP"/>
    </source>
</evidence>
<dbReference type="InterPro" id="IPR035076">
    <property type="entry name" value="Toxin/TOLIP"/>
</dbReference>
<dbReference type="SUPFAM" id="SSF57302">
    <property type="entry name" value="Snake toxin-like"/>
    <property type="match status" value="1"/>
</dbReference>
<accession>A0A482WWC4</accession>
<dbReference type="FunCoup" id="A0A482WWC4">
    <property type="interactions" value="168"/>
</dbReference>
<evidence type="ECO:0000313" key="5">
    <source>
        <dbReference type="EMBL" id="RZF37778.1"/>
    </source>
</evidence>
<organism evidence="5 6">
    <name type="scientific">Laodelphax striatellus</name>
    <name type="common">Small brown planthopper</name>
    <name type="synonym">Delphax striatella</name>
    <dbReference type="NCBI Taxonomy" id="195883"/>
    <lineage>
        <taxon>Eukaryota</taxon>
        <taxon>Metazoa</taxon>
        <taxon>Ecdysozoa</taxon>
        <taxon>Arthropoda</taxon>
        <taxon>Hexapoda</taxon>
        <taxon>Insecta</taxon>
        <taxon>Pterygota</taxon>
        <taxon>Neoptera</taxon>
        <taxon>Paraneoptera</taxon>
        <taxon>Hemiptera</taxon>
        <taxon>Auchenorrhyncha</taxon>
        <taxon>Fulgoroidea</taxon>
        <taxon>Delphacidae</taxon>
        <taxon>Criomorphinae</taxon>
        <taxon>Laodelphax</taxon>
    </lineage>
</organism>
<feature type="domain" description="Snake toxin/toxin-like" evidence="4">
    <location>
        <begin position="29"/>
        <end position="121"/>
    </location>
</feature>
<dbReference type="InterPro" id="IPR045860">
    <property type="entry name" value="Snake_toxin-like_sf"/>
</dbReference>
<comment type="caution">
    <text evidence="5">The sequence shown here is derived from an EMBL/GenBank/DDBJ whole genome shotgun (WGS) entry which is preliminary data.</text>
</comment>
<keyword evidence="2" id="KW-1015">Disulfide bond</keyword>
<dbReference type="CDD" id="cd23599">
    <property type="entry name" value="TFP_LU_ECD_Cold"/>
    <property type="match status" value="1"/>
</dbReference>
<evidence type="ECO:0000256" key="2">
    <source>
        <dbReference type="ARBA" id="ARBA00023157"/>
    </source>
</evidence>